<accession>A0A9I9E2P9</accession>
<evidence type="ECO:0000313" key="1">
    <source>
        <dbReference type="EnsemblPlants" id="MELO3C027788.2.1"/>
    </source>
</evidence>
<proteinExistence type="predicted"/>
<dbReference type="EnsemblPlants" id="MELO3C027788.2.1">
    <property type="protein sequence ID" value="MELO3C027788.2.1"/>
    <property type="gene ID" value="MELO3C027788.2"/>
</dbReference>
<name>A0A9I9E2P9_CUCME</name>
<sequence>MKWKNNNKGSIGLVEKWETPWLPFVKLLQSMLMSILTVTI</sequence>
<protein>
    <submittedName>
        <fullName evidence="1">Uncharacterized protein</fullName>
    </submittedName>
</protein>
<dbReference type="AlphaFoldDB" id="A0A9I9E2P9"/>
<organism evidence="1">
    <name type="scientific">Cucumis melo</name>
    <name type="common">Muskmelon</name>
    <dbReference type="NCBI Taxonomy" id="3656"/>
    <lineage>
        <taxon>Eukaryota</taxon>
        <taxon>Viridiplantae</taxon>
        <taxon>Streptophyta</taxon>
        <taxon>Embryophyta</taxon>
        <taxon>Tracheophyta</taxon>
        <taxon>Spermatophyta</taxon>
        <taxon>Magnoliopsida</taxon>
        <taxon>eudicotyledons</taxon>
        <taxon>Gunneridae</taxon>
        <taxon>Pentapetalae</taxon>
        <taxon>rosids</taxon>
        <taxon>fabids</taxon>
        <taxon>Cucurbitales</taxon>
        <taxon>Cucurbitaceae</taxon>
        <taxon>Benincaseae</taxon>
        <taxon>Cucumis</taxon>
    </lineage>
</organism>
<dbReference type="Gramene" id="MELO3C027788.2.1">
    <property type="protein sequence ID" value="MELO3C027788.2.1"/>
    <property type="gene ID" value="MELO3C027788.2"/>
</dbReference>
<reference evidence="1" key="1">
    <citation type="submission" date="2023-03" db="UniProtKB">
        <authorList>
            <consortium name="EnsemblPlants"/>
        </authorList>
    </citation>
    <scope>IDENTIFICATION</scope>
</reference>